<keyword evidence="3" id="KW-1185">Reference proteome</keyword>
<protein>
    <recommendedName>
        <fullName evidence="4">IS30 family transposase</fullName>
    </recommendedName>
</protein>
<dbReference type="Proteomes" id="UP000612899">
    <property type="component" value="Unassembled WGS sequence"/>
</dbReference>
<feature type="region of interest" description="Disordered" evidence="1">
    <location>
        <begin position="1"/>
        <end position="46"/>
    </location>
</feature>
<dbReference type="InterPro" id="IPR051917">
    <property type="entry name" value="Transposase-Integrase"/>
</dbReference>
<dbReference type="GO" id="GO:0004803">
    <property type="term" value="F:transposase activity"/>
    <property type="evidence" value="ECO:0007669"/>
    <property type="project" value="TreeGrafter"/>
</dbReference>
<dbReference type="PANTHER" id="PTHR10948:SF23">
    <property type="entry name" value="TRANSPOSASE INSI FOR INSERTION SEQUENCE ELEMENT IS30A-RELATED"/>
    <property type="match status" value="1"/>
</dbReference>
<dbReference type="GO" id="GO:0005829">
    <property type="term" value="C:cytosol"/>
    <property type="evidence" value="ECO:0007669"/>
    <property type="project" value="TreeGrafter"/>
</dbReference>
<dbReference type="AlphaFoldDB" id="A0A8J3VJV4"/>
<feature type="compositionally biased region" description="Polar residues" evidence="1">
    <location>
        <begin position="16"/>
        <end position="33"/>
    </location>
</feature>
<evidence type="ECO:0000313" key="2">
    <source>
        <dbReference type="EMBL" id="GIH09789.1"/>
    </source>
</evidence>
<gene>
    <name evidence="2" type="ORF">Rhe02_78560</name>
</gene>
<evidence type="ECO:0000313" key="3">
    <source>
        <dbReference type="Proteomes" id="UP000612899"/>
    </source>
</evidence>
<dbReference type="GO" id="GO:0032196">
    <property type="term" value="P:transposition"/>
    <property type="evidence" value="ECO:0007669"/>
    <property type="project" value="TreeGrafter"/>
</dbReference>
<dbReference type="InterPro" id="IPR053392">
    <property type="entry name" value="Transposase_IS30-like"/>
</dbReference>
<evidence type="ECO:0000256" key="1">
    <source>
        <dbReference type="SAM" id="MobiDB-lite"/>
    </source>
</evidence>
<reference evidence="2" key="1">
    <citation type="submission" date="2021-01" db="EMBL/GenBank/DDBJ databases">
        <title>Whole genome shotgun sequence of Rhizocola hellebori NBRC 109834.</title>
        <authorList>
            <person name="Komaki H."/>
            <person name="Tamura T."/>
        </authorList>
    </citation>
    <scope>NUCLEOTIDE SEQUENCE</scope>
    <source>
        <strain evidence="2">NBRC 109834</strain>
    </source>
</reference>
<dbReference type="EMBL" id="BONY01000076">
    <property type="protein sequence ID" value="GIH09789.1"/>
    <property type="molecule type" value="Genomic_DNA"/>
</dbReference>
<dbReference type="PANTHER" id="PTHR10948">
    <property type="entry name" value="TRANSPOSASE"/>
    <property type="match status" value="1"/>
</dbReference>
<proteinExistence type="predicted"/>
<comment type="caution">
    <text evidence="2">The sequence shown here is derived from an EMBL/GenBank/DDBJ whole genome shotgun (WGS) entry which is preliminary data.</text>
</comment>
<evidence type="ECO:0008006" key="4">
    <source>
        <dbReference type="Google" id="ProtNLM"/>
    </source>
</evidence>
<name>A0A8J3VJV4_9ACTN</name>
<dbReference type="NCBIfam" id="NF033563">
    <property type="entry name" value="transpos_IS30"/>
    <property type="match status" value="1"/>
</dbReference>
<sequence length="187" mass="21096">MLVVFGSLETRRKPNQTETSRAQQARLATSYGQGNKADHGCLPHGDLPRYLSRRLRTGRQLRRPRRQTGLRRNRIAGMVSIRQRPAEGTDRATLGHWEGDLIIGRNNTSAIGTLVERSTGWTMLVPLPHGYKADQIRQPLNDQLLRLPAQLRRSLTRDQGPQMRDWKDIAAATGIDTFSAIHIHHGS</sequence>
<organism evidence="2 3">
    <name type="scientific">Rhizocola hellebori</name>
    <dbReference type="NCBI Taxonomy" id="1392758"/>
    <lineage>
        <taxon>Bacteria</taxon>
        <taxon>Bacillati</taxon>
        <taxon>Actinomycetota</taxon>
        <taxon>Actinomycetes</taxon>
        <taxon>Micromonosporales</taxon>
        <taxon>Micromonosporaceae</taxon>
        <taxon>Rhizocola</taxon>
    </lineage>
</organism>
<dbReference type="RefSeq" id="WP_203913519.1">
    <property type="nucleotide sequence ID" value="NZ_BONY01000076.1"/>
</dbReference>
<accession>A0A8J3VJV4</accession>